<accession>A0A8T0YQ46</accession>
<protein>
    <submittedName>
        <fullName evidence="2">Uncharacterized protein</fullName>
    </submittedName>
</protein>
<reference evidence="2" key="1">
    <citation type="submission" date="2018-10" db="EMBL/GenBank/DDBJ databases">
        <title>Effector identification in a new, highly contiguous assembly of the strawberry crown rot pathogen Phytophthora cactorum.</title>
        <authorList>
            <person name="Armitage A.D."/>
            <person name="Nellist C.F."/>
            <person name="Bates H."/>
            <person name="Vickerstaff R.J."/>
            <person name="Harrison R.J."/>
        </authorList>
    </citation>
    <scope>NUCLEOTIDE SEQUENCE</scope>
    <source>
        <strain evidence="2">15-7</strain>
    </source>
</reference>
<evidence type="ECO:0000256" key="1">
    <source>
        <dbReference type="SAM" id="MobiDB-lite"/>
    </source>
</evidence>
<comment type="caution">
    <text evidence="2">The sequence shown here is derived from an EMBL/GenBank/DDBJ whole genome shotgun (WGS) entry which is preliminary data.</text>
</comment>
<dbReference type="AlphaFoldDB" id="A0A8T0YQ46"/>
<dbReference type="EMBL" id="RCMG01000515">
    <property type="protein sequence ID" value="KAG2852852.1"/>
    <property type="molecule type" value="Genomic_DNA"/>
</dbReference>
<dbReference type="Proteomes" id="UP000735874">
    <property type="component" value="Unassembled WGS sequence"/>
</dbReference>
<evidence type="ECO:0000313" key="2">
    <source>
        <dbReference type="EMBL" id="KAG2852852.1"/>
    </source>
</evidence>
<organism evidence="2 3">
    <name type="scientific">Phytophthora cactorum</name>
    <dbReference type="NCBI Taxonomy" id="29920"/>
    <lineage>
        <taxon>Eukaryota</taxon>
        <taxon>Sar</taxon>
        <taxon>Stramenopiles</taxon>
        <taxon>Oomycota</taxon>
        <taxon>Peronosporomycetes</taxon>
        <taxon>Peronosporales</taxon>
        <taxon>Peronosporaceae</taxon>
        <taxon>Phytophthora</taxon>
    </lineage>
</organism>
<sequence length="45" mass="5371">MQMEESERATLQSTLNARPINTKKKESVEEDAEQDCWGIYRVWLR</sequence>
<proteinExistence type="predicted"/>
<name>A0A8T0YQ46_9STRA</name>
<feature type="region of interest" description="Disordered" evidence="1">
    <location>
        <begin position="1"/>
        <end position="32"/>
    </location>
</feature>
<gene>
    <name evidence="2" type="ORF">PC113_g14682</name>
</gene>
<evidence type="ECO:0000313" key="3">
    <source>
        <dbReference type="Proteomes" id="UP000735874"/>
    </source>
</evidence>